<keyword evidence="4" id="KW-1185">Reference proteome</keyword>
<dbReference type="GO" id="GO:0005524">
    <property type="term" value="F:ATP binding"/>
    <property type="evidence" value="ECO:0007669"/>
    <property type="project" value="InterPro"/>
</dbReference>
<proteinExistence type="inferred from homology"/>
<feature type="domain" description="ABC transporter" evidence="2">
    <location>
        <begin position="30"/>
        <end position="73"/>
    </location>
</feature>
<dbReference type="PANTHER" id="PTHR42798">
    <property type="entry name" value="LIPOPROTEIN-RELEASING SYSTEM ATP-BINDING PROTEIN LOLD"/>
    <property type="match status" value="1"/>
</dbReference>
<dbReference type="RefSeq" id="WP_089022991.1">
    <property type="nucleotide sequence ID" value="NZ_NIQC01000005.1"/>
</dbReference>
<dbReference type="OrthoDB" id="9802264at2"/>
<gene>
    <name evidence="3" type="ORF">CDO51_03905</name>
</gene>
<organism evidence="3 4">
    <name type="scientific">Natranaerobius trueperi</name>
    <dbReference type="NCBI Taxonomy" id="759412"/>
    <lineage>
        <taxon>Bacteria</taxon>
        <taxon>Bacillati</taxon>
        <taxon>Bacillota</taxon>
        <taxon>Clostridia</taxon>
        <taxon>Natranaerobiales</taxon>
        <taxon>Natranaerobiaceae</taxon>
        <taxon>Natranaerobius</taxon>
    </lineage>
</organism>
<dbReference type="Proteomes" id="UP000214588">
    <property type="component" value="Unassembled WGS sequence"/>
</dbReference>
<dbReference type="SUPFAM" id="SSF52540">
    <property type="entry name" value="P-loop containing nucleoside triphosphate hydrolases"/>
    <property type="match status" value="1"/>
</dbReference>
<dbReference type="Gene3D" id="3.40.50.300">
    <property type="entry name" value="P-loop containing nucleotide triphosphate hydrolases"/>
    <property type="match status" value="1"/>
</dbReference>
<accession>A0A226C1Y0</accession>
<reference evidence="3 4" key="1">
    <citation type="submission" date="2017-06" db="EMBL/GenBank/DDBJ databases">
        <title>Draft Genome Sequence of Natranaerobius trueperi halophilic, alkalithermophilic bacteria from soda lakes.</title>
        <authorList>
            <person name="Zhao B."/>
        </authorList>
    </citation>
    <scope>NUCLEOTIDE SEQUENCE [LARGE SCALE GENOMIC DNA]</scope>
    <source>
        <strain evidence="3 4">DSM 18760</strain>
    </source>
</reference>
<comment type="caution">
    <text evidence="3">The sequence shown here is derived from an EMBL/GenBank/DDBJ whole genome shotgun (WGS) entry which is preliminary data.</text>
</comment>
<comment type="similarity">
    <text evidence="1">Belongs to the ABC transporter superfamily.</text>
</comment>
<name>A0A226C1Y0_9FIRM</name>
<dbReference type="InterPro" id="IPR003439">
    <property type="entry name" value="ABC_transporter-like_ATP-bd"/>
</dbReference>
<dbReference type="PANTHER" id="PTHR42798:SF7">
    <property type="entry name" value="ALPHA-D-RIBOSE 1-METHYLPHOSPHONATE 5-TRIPHOSPHATE SYNTHASE SUBUNIT PHNL"/>
    <property type="match status" value="1"/>
</dbReference>
<evidence type="ECO:0000256" key="1">
    <source>
        <dbReference type="ARBA" id="ARBA00005417"/>
    </source>
</evidence>
<dbReference type="EMBL" id="NIQC01000005">
    <property type="protein sequence ID" value="OWZ84417.1"/>
    <property type="molecule type" value="Genomic_DNA"/>
</dbReference>
<dbReference type="Pfam" id="PF00005">
    <property type="entry name" value="ABC_tran"/>
    <property type="match status" value="1"/>
</dbReference>
<evidence type="ECO:0000313" key="3">
    <source>
        <dbReference type="EMBL" id="OWZ84417.1"/>
    </source>
</evidence>
<dbReference type="GO" id="GO:0016887">
    <property type="term" value="F:ATP hydrolysis activity"/>
    <property type="evidence" value="ECO:0007669"/>
    <property type="project" value="InterPro"/>
</dbReference>
<evidence type="ECO:0000313" key="4">
    <source>
        <dbReference type="Proteomes" id="UP000214588"/>
    </source>
</evidence>
<evidence type="ECO:0000259" key="2">
    <source>
        <dbReference type="Pfam" id="PF00005"/>
    </source>
</evidence>
<sequence length="74" mass="8142">MTDESIVKLTDLKVNYNKQKIQTEVLDIPEFKLTRHSEAVLLAQSGSGKTTLLNVISGLFAPQNGQVSINKTNI</sequence>
<dbReference type="InterPro" id="IPR027417">
    <property type="entry name" value="P-loop_NTPase"/>
</dbReference>
<dbReference type="AlphaFoldDB" id="A0A226C1Y0"/>
<protein>
    <recommendedName>
        <fullName evidence="2">ABC transporter domain-containing protein</fullName>
    </recommendedName>
</protein>